<evidence type="ECO:0000256" key="7">
    <source>
        <dbReference type="SAM" id="Phobius"/>
    </source>
</evidence>
<feature type="domain" description="SPX" evidence="8">
    <location>
        <begin position="209"/>
        <end position="370"/>
    </location>
</feature>
<dbReference type="PROSITE" id="PS51382">
    <property type="entry name" value="SPX"/>
    <property type="match status" value="1"/>
</dbReference>
<dbReference type="Proteomes" id="UP000012338">
    <property type="component" value="Unassembled WGS sequence"/>
</dbReference>
<feature type="transmembrane region" description="Helical" evidence="7">
    <location>
        <begin position="1038"/>
        <end position="1058"/>
    </location>
</feature>
<dbReference type="EMBL" id="KB733462">
    <property type="protein sequence ID" value="ENI02861.1"/>
    <property type="molecule type" value="Genomic_DNA"/>
</dbReference>
<keyword evidence="5 7" id="KW-0472">Membrane</keyword>
<evidence type="ECO:0000313" key="9">
    <source>
        <dbReference type="EMBL" id="ENI02861.1"/>
    </source>
</evidence>
<dbReference type="OrthoDB" id="5588846at2759"/>
<feature type="transmembrane region" description="Helical" evidence="7">
    <location>
        <begin position="972"/>
        <end position="992"/>
    </location>
</feature>
<dbReference type="GO" id="GO:0006799">
    <property type="term" value="P:polyphosphate biosynthetic process"/>
    <property type="evidence" value="ECO:0007669"/>
    <property type="project" value="UniProtKB-ARBA"/>
</dbReference>
<evidence type="ECO:0000256" key="4">
    <source>
        <dbReference type="ARBA" id="ARBA00022989"/>
    </source>
</evidence>
<evidence type="ECO:0000259" key="8">
    <source>
        <dbReference type="PROSITE" id="PS51382"/>
    </source>
</evidence>
<dbReference type="PANTHER" id="PTHR46140:SF1">
    <property type="entry name" value="VACUOLAR TRANSPORTER CHAPERONE COMPLEX SUBUNIT 4-RELATED"/>
    <property type="match status" value="1"/>
</dbReference>
<feature type="transmembrane region" description="Helical" evidence="7">
    <location>
        <begin position="1004"/>
        <end position="1026"/>
    </location>
</feature>
<dbReference type="GO" id="GO:0042144">
    <property type="term" value="P:vacuole fusion, non-autophagic"/>
    <property type="evidence" value="ECO:0007669"/>
    <property type="project" value="TreeGrafter"/>
</dbReference>
<dbReference type="HOGENOM" id="CLU_015643_0_0_1"/>
<dbReference type="GO" id="GO:0007034">
    <property type="term" value="P:vacuolar transport"/>
    <property type="evidence" value="ECO:0007669"/>
    <property type="project" value="TreeGrafter"/>
</dbReference>
<keyword evidence="2" id="KW-0926">Vacuole</keyword>
<comment type="subcellular location">
    <subcellularLocation>
        <location evidence="1">Vacuole membrane</location>
        <topology evidence="1">Multi-pass membrane protein</topology>
    </subcellularLocation>
</comment>
<organism evidence="9 10">
    <name type="scientific">Cochliobolus heterostrophus (strain C4 / ATCC 48331 / race T)</name>
    <name type="common">Southern corn leaf blight fungus</name>
    <name type="synonym">Bipolaris maydis</name>
    <dbReference type="NCBI Taxonomy" id="665024"/>
    <lineage>
        <taxon>Eukaryota</taxon>
        <taxon>Fungi</taxon>
        <taxon>Dikarya</taxon>
        <taxon>Ascomycota</taxon>
        <taxon>Pezizomycotina</taxon>
        <taxon>Dothideomycetes</taxon>
        <taxon>Pleosporomycetidae</taxon>
        <taxon>Pleosporales</taxon>
        <taxon>Pleosporineae</taxon>
        <taxon>Pleosporaceae</taxon>
        <taxon>Bipolaris</taxon>
    </lineage>
</organism>
<evidence type="ECO:0000256" key="6">
    <source>
        <dbReference type="SAM" id="MobiDB-lite"/>
    </source>
</evidence>
<dbReference type="InterPro" id="IPR004331">
    <property type="entry name" value="SPX_dom"/>
</dbReference>
<name>N4X8I7_COCH4</name>
<protein>
    <recommendedName>
        <fullName evidence="8">SPX domain-containing protein</fullName>
    </recommendedName>
</protein>
<keyword evidence="10" id="KW-1185">Reference proteome</keyword>
<dbReference type="InterPro" id="IPR051572">
    <property type="entry name" value="VTC_Complex_Subunit"/>
</dbReference>
<reference evidence="10" key="2">
    <citation type="journal article" date="2013" name="PLoS Genet.">
        <title>Comparative genome structure, secondary metabolite, and effector coding capacity across Cochliobolus pathogens.</title>
        <authorList>
            <person name="Condon B.J."/>
            <person name="Leng Y."/>
            <person name="Wu D."/>
            <person name="Bushley K.E."/>
            <person name="Ohm R.A."/>
            <person name="Otillar R."/>
            <person name="Martin J."/>
            <person name="Schackwitz W."/>
            <person name="Grimwood J."/>
            <person name="MohdZainudin N."/>
            <person name="Xue C."/>
            <person name="Wang R."/>
            <person name="Manning V.A."/>
            <person name="Dhillon B."/>
            <person name="Tu Z.J."/>
            <person name="Steffenson B.J."/>
            <person name="Salamov A."/>
            <person name="Sun H."/>
            <person name="Lowry S."/>
            <person name="LaButti K."/>
            <person name="Han J."/>
            <person name="Copeland A."/>
            <person name="Lindquist E."/>
            <person name="Barry K."/>
            <person name="Schmutz J."/>
            <person name="Baker S.E."/>
            <person name="Ciuffetti L.M."/>
            <person name="Grigoriev I.V."/>
            <person name="Zhong S."/>
            <person name="Turgeon B.G."/>
        </authorList>
    </citation>
    <scope>NUCLEOTIDE SEQUENCE [LARGE SCALE GENOMIC DNA]</scope>
    <source>
        <strain evidence="10">C4 / ATCC 48331 / race T</strain>
    </source>
</reference>
<reference evidence="9 10" key="1">
    <citation type="journal article" date="2012" name="PLoS Pathog.">
        <title>Diverse lifestyles and strategies of plant pathogenesis encoded in the genomes of eighteen Dothideomycetes fungi.</title>
        <authorList>
            <person name="Ohm R.A."/>
            <person name="Feau N."/>
            <person name="Henrissat B."/>
            <person name="Schoch C.L."/>
            <person name="Horwitz B.A."/>
            <person name="Barry K.W."/>
            <person name="Condon B.J."/>
            <person name="Copeland A.C."/>
            <person name="Dhillon B."/>
            <person name="Glaser F."/>
            <person name="Hesse C.N."/>
            <person name="Kosti I."/>
            <person name="LaButti K."/>
            <person name="Lindquist E.A."/>
            <person name="Lucas S."/>
            <person name="Salamov A.A."/>
            <person name="Bradshaw R.E."/>
            <person name="Ciuffetti L."/>
            <person name="Hamelin R.C."/>
            <person name="Kema G.H.J."/>
            <person name="Lawrence C."/>
            <person name="Scott J.A."/>
            <person name="Spatafora J.W."/>
            <person name="Turgeon B.G."/>
            <person name="de Wit P.J.G.M."/>
            <person name="Zhong S."/>
            <person name="Goodwin S.B."/>
            <person name="Grigoriev I.V."/>
        </authorList>
    </citation>
    <scope>NUCLEOTIDE SEQUENCE [LARGE SCALE GENOMIC DNA]</scope>
    <source>
        <strain evidence="10">C4 / ATCC 48331 / race T</strain>
    </source>
</reference>
<evidence type="ECO:0000256" key="3">
    <source>
        <dbReference type="ARBA" id="ARBA00022692"/>
    </source>
</evidence>
<feature type="region of interest" description="Disordered" evidence="6">
    <location>
        <begin position="745"/>
        <end position="789"/>
    </location>
</feature>
<dbReference type="AlphaFoldDB" id="N4X8I7"/>
<evidence type="ECO:0000256" key="5">
    <source>
        <dbReference type="ARBA" id="ARBA00023136"/>
    </source>
</evidence>
<feature type="compositionally biased region" description="Basic residues" evidence="6">
    <location>
        <begin position="481"/>
        <end position="495"/>
    </location>
</feature>
<dbReference type="InterPro" id="IPR018966">
    <property type="entry name" value="VTC_domain"/>
</dbReference>
<keyword evidence="4 7" id="KW-1133">Transmembrane helix</keyword>
<evidence type="ECO:0000313" key="10">
    <source>
        <dbReference type="Proteomes" id="UP000012338"/>
    </source>
</evidence>
<proteinExistence type="predicted"/>
<dbReference type="InterPro" id="IPR042267">
    <property type="entry name" value="VTC_sf"/>
</dbReference>
<dbReference type="GO" id="GO:0016237">
    <property type="term" value="P:microautophagy"/>
    <property type="evidence" value="ECO:0007669"/>
    <property type="project" value="TreeGrafter"/>
</dbReference>
<keyword evidence="3 7" id="KW-0812">Transmembrane</keyword>
<feature type="region of interest" description="Disordered" evidence="6">
    <location>
        <begin position="811"/>
        <end position="835"/>
    </location>
</feature>
<gene>
    <name evidence="9" type="ORF">COCC4DRAFT_52106</name>
</gene>
<evidence type="ECO:0000256" key="2">
    <source>
        <dbReference type="ARBA" id="ARBA00022554"/>
    </source>
</evidence>
<dbReference type="PANTHER" id="PTHR46140">
    <property type="entry name" value="VACUOLAR TRANSPORTER CHAPERONE 1-RELATED"/>
    <property type="match status" value="1"/>
</dbReference>
<accession>N4X8I7</accession>
<dbReference type="GO" id="GO:0000329">
    <property type="term" value="C:fungal-type vacuole membrane"/>
    <property type="evidence" value="ECO:0007669"/>
    <property type="project" value="TreeGrafter"/>
</dbReference>
<dbReference type="GO" id="GO:0033254">
    <property type="term" value="C:vacuolar transporter chaperone complex"/>
    <property type="evidence" value="ECO:0007669"/>
    <property type="project" value="TreeGrafter"/>
</dbReference>
<dbReference type="Pfam" id="PF09359">
    <property type="entry name" value="VTC"/>
    <property type="match status" value="1"/>
</dbReference>
<feature type="compositionally biased region" description="Polar residues" evidence="6">
    <location>
        <begin position="763"/>
        <end position="785"/>
    </location>
</feature>
<dbReference type="Gene3D" id="3.20.100.30">
    <property type="entry name" value="VTC, catalytic tunnel domain"/>
    <property type="match status" value="1"/>
</dbReference>
<sequence length="1060" mass="117905">MGSEIPIPAGLIEEPLDHAVDIIGETFKDDPFQRYVLVEDLAKRGETELSYEYNREIFAEVIPGMVAGGARCITVAGSGISSVWRLEAITDEPIISPHYPAAVIELNLVAHRTKKQHLPPSATHMLHLSLLGNYREHPSNDKSRNHKVSDVMRPVLKMAKEKGWPVVLEATSEKVRTIVCLPRRYTSVVLDPVPLNALTTSVPPLLVGMKYGDTLRQRSIPEWGHYNIDYDYLKELIKHQTTPGTNKAVSIPGQGESTERAFGDTFFKVLAEQHDRINLFIRSKSGEIERRLEHIGKTLQQLRAKRDPASGRLPARTVERYAKIEADVLRTGEEIRSLSRFQVTQRTGFVKILKKYKRWTKDGELAYVFKQEISSRPDSLFQLDLGYLLDQFIDALDTLRSAFDVEGTSAANATSVTGQSPAARISRSLEKGDDVDFDLALDTVPLGSKGSKATYWIHPDHIVEAQVLLLQHMRLYINKARRNSSSRPTPLRRHSSTANMEPYVNSEDTTGLVVLDHPETFAFKQNASTIGAAEEMQGSIGIKAAGQVRCCASSQAAVVICDEGDAQHAPPSSVKTVKMERRYLKNFLDTSVTDDIIKHSCSPRENVLVVRQWLAEHASAKAIAGALLKRTRFTGLHNNSAGGIWATLDKDISLTDQLFDDLGGDDWTAAAKSESAKRFPHAILEIRREGNQATSLIQMLDRSHLVERVRGFSLEAHAVWACCKPGAMSAPFWVSLLDKDIRKLPEPVQRRSRKARGSASASVSQMSPTATSTSNTSYDGQSSPLASRYEESSATSIHEFVDPPPLQAFRKKSRRPYSDYPPPMIRGESEAETQPRYWNEYDHPEDEEGGYYIYIDPDASVKFPGQEFFEACARKTRKLFGIKEEPEEASLSGIEDSDDDNDTIDSSPIIHAANYGAIESSRQGTEGKGYFSTLFRSLRDPHRDADIFNERRALLGEVESNQHKVEMTKLRFYSTALGAAVVLDLVLCLMTVTSRRKERGVVDAGVMIGTICSLVLCVVAVISMQTRRERLGWVHQGAVLSIAGAVVALDIVLLLWVARI</sequence>
<evidence type="ECO:0000256" key="1">
    <source>
        <dbReference type="ARBA" id="ARBA00004128"/>
    </source>
</evidence>
<dbReference type="GeneID" id="25845666"/>
<dbReference type="CDD" id="cd14474">
    <property type="entry name" value="SPX_YDR089W"/>
    <property type="match status" value="1"/>
</dbReference>
<feature type="region of interest" description="Disordered" evidence="6">
    <location>
        <begin position="481"/>
        <end position="503"/>
    </location>
</feature>